<dbReference type="InterPro" id="IPR036790">
    <property type="entry name" value="Frizzled_dom_sf"/>
</dbReference>
<dbReference type="SMART" id="SM00220">
    <property type="entry name" value="S_TKc"/>
    <property type="match status" value="1"/>
</dbReference>
<dbReference type="STRING" id="7222.B4JP34"/>
<feature type="domain" description="Kringle" evidence="29">
    <location>
        <begin position="679"/>
        <end position="754"/>
    </location>
</feature>
<dbReference type="GO" id="GO:0005524">
    <property type="term" value="F:ATP binding"/>
    <property type="evidence" value="ECO:0007669"/>
    <property type="project" value="UniProtKB-UniRule"/>
</dbReference>
<keyword evidence="16 25" id="KW-0472">Membrane</keyword>
<dbReference type="PROSITE" id="PS50038">
    <property type="entry name" value="FZ"/>
    <property type="match status" value="1"/>
</dbReference>
<dbReference type="FunFam" id="2.40.20.10:FF:000021">
    <property type="entry name" value="Tyrosine-protein kinase receptor"/>
    <property type="match status" value="1"/>
</dbReference>
<dbReference type="PANTHER" id="PTHR24416:SF611">
    <property type="entry name" value="TYROSINE-PROTEIN KINASE TRANSMEMBRANE RECEPTOR ROR"/>
    <property type="match status" value="1"/>
</dbReference>
<dbReference type="InterPro" id="IPR001245">
    <property type="entry name" value="Ser-Thr/Tyr_kinase_cat_dom"/>
</dbReference>
<comment type="caution">
    <text evidence="23">Lacks conserved residue(s) required for the propagation of feature annotation.</text>
</comment>
<dbReference type="OrthoDB" id="10005095at2759"/>
<evidence type="ECO:0000259" key="28">
    <source>
        <dbReference type="PROSITE" id="PS50038"/>
    </source>
</evidence>
<dbReference type="PROSITE" id="PS00239">
    <property type="entry name" value="RECEPTOR_TYR_KIN_II"/>
    <property type="match status" value="1"/>
</dbReference>
<comment type="catalytic activity">
    <reaction evidence="22">
        <text>L-tyrosyl-[protein] + ATP = O-phospho-L-tyrosyl-[protein] + ADP + H(+)</text>
        <dbReference type="Rhea" id="RHEA:10596"/>
        <dbReference type="Rhea" id="RHEA-COMP:10136"/>
        <dbReference type="Rhea" id="RHEA-COMP:20101"/>
        <dbReference type="ChEBI" id="CHEBI:15378"/>
        <dbReference type="ChEBI" id="CHEBI:30616"/>
        <dbReference type="ChEBI" id="CHEBI:46858"/>
        <dbReference type="ChEBI" id="CHEBI:61978"/>
        <dbReference type="ChEBI" id="CHEBI:456216"/>
        <dbReference type="EC" id="2.7.10.1"/>
    </reaction>
</comment>
<evidence type="ECO:0000256" key="3">
    <source>
        <dbReference type="ARBA" id="ARBA00008979"/>
    </source>
</evidence>
<evidence type="ECO:0000256" key="1">
    <source>
        <dbReference type="ARBA" id="ARBA00004479"/>
    </source>
</evidence>
<keyword evidence="21" id="KW-0807">Transducer</keyword>
<dbReference type="FunFam" id="1.10.510.10:FF:000554">
    <property type="entry name" value="Predicted protein"/>
    <property type="match status" value="1"/>
</dbReference>
<keyword evidence="14 25" id="KW-1133">Transmembrane helix</keyword>
<dbReference type="SUPFAM" id="SSF63877">
    <property type="entry name" value="Methuselah ectodomain"/>
    <property type="match status" value="2"/>
</dbReference>
<evidence type="ECO:0000256" key="17">
    <source>
        <dbReference type="ARBA" id="ARBA00023137"/>
    </source>
</evidence>
<evidence type="ECO:0000256" key="5">
    <source>
        <dbReference type="ARBA" id="ARBA00022475"/>
    </source>
</evidence>
<keyword evidence="17" id="KW-0829">Tyrosine-protein kinase</keyword>
<dbReference type="InterPro" id="IPR023311">
    <property type="entry name" value="Methusela_ecto_dom_2"/>
</dbReference>
<dbReference type="SMART" id="SM00130">
    <property type="entry name" value="KR"/>
    <property type="match status" value="1"/>
</dbReference>
<dbReference type="InterPro" id="IPR013806">
    <property type="entry name" value="Kringle-like"/>
</dbReference>
<dbReference type="InterPro" id="IPR020067">
    <property type="entry name" value="Frizzled_dom"/>
</dbReference>
<dbReference type="Gene3D" id="3.30.200.20">
    <property type="entry name" value="Phosphorylase Kinase, domain 1"/>
    <property type="match status" value="1"/>
</dbReference>
<evidence type="ECO:0000256" key="13">
    <source>
        <dbReference type="ARBA" id="ARBA00022840"/>
    </source>
</evidence>
<reference evidence="30 31" key="1">
    <citation type="journal article" date="2007" name="Nature">
        <title>Evolution of genes and genomes on the Drosophila phylogeny.</title>
        <authorList>
            <consortium name="Drosophila 12 Genomes Consortium"/>
            <person name="Clark A.G."/>
            <person name="Eisen M.B."/>
            <person name="Smith D.R."/>
            <person name="Bergman C.M."/>
            <person name="Oliver B."/>
            <person name="Markow T.A."/>
            <person name="Kaufman T.C."/>
            <person name="Kellis M."/>
            <person name="Gelbart W."/>
            <person name="Iyer V.N."/>
            <person name="Pollard D.A."/>
            <person name="Sackton T.B."/>
            <person name="Larracuente A.M."/>
            <person name="Singh N.D."/>
            <person name="Abad J.P."/>
            <person name="Abt D.N."/>
            <person name="Adryan B."/>
            <person name="Aguade M."/>
            <person name="Akashi H."/>
            <person name="Anderson W.W."/>
            <person name="Aquadro C.F."/>
            <person name="Ardell D.H."/>
            <person name="Arguello R."/>
            <person name="Artieri C.G."/>
            <person name="Barbash D.A."/>
            <person name="Barker D."/>
            <person name="Barsanti P."/>
            <person name="Batterham P."/>
            <person name="Batzoglou S."/>
            <person name="Begun D."/>
            <person name="Bhutkar A."/>
            <person name="Blanco E."/>
            <person name="Bosak S.A."/>
            <person name="Bradley R.K."/>
            <person name="Brand A.D."/>
            <person name="Brent M.R."/>
            <person name="Brooks A.N."/>
            <person name="Brown R.H."/>
            <person name="Butlin R.K."/>
            <person name="Caggese C."/>
            <person name="Calvi B.R."/>
            <person name="Bernardo de Carvalho A."/>
            <person name="Caspi A."/>
            <person name="Castrezana S."/>
            <person name="Celniker S.E."/>
            <person name="Chang J.L."/>
            <person name="Chapple C."/>
            <person name="Chatterji S."/>
            <person name="Chinwalla A."/>
            <person name="Civetta A."/>
            <person name="Clifton S.W."/>
            <person name="Comeron J.M."/>
            <person name="Costello J.C."/>
            <person name="Coyne J.A."/>
            <person name="Daub J."/>
            <person name="David R.G."/>
            <person name="Delcher A.L."/>
            <person name="Delehaunty K."/>
            <person name="Do C.B."/>
            <person name="Ebling H."/>
            <person name="Edwards K."/>
            <person name="Eickbush T."/>
            <person name="Evans J.D."/>
            <person name="Filipski A."/>
            <person name="Findeiss S."/>
            <person name="Freyhult E."/>
            <person name="Fulton L."/>
            <person name="Fulton R."/>
            <person name="Garcia A.C."/>
            <person name="Gardiner A."/>
            <person name="Garfield D.A."/>
            <person name="Garvin B.E."/>
            <person name="Gibson G."/>
            <person name="Gilbert D."/>
            <person name="Gnerre S."/>
            <person name="Godfrey J."/>
            <person name="Good R."/>
            <person name="Gotea V."/>
            <person name="Gravely B."/>
            <person name="Greenberg A.J."/>
            <person name="Griffiths-Jones S."/>
            <person name="Gross S."/>
            <person name="Guigo R."/>
            <person name="Gustafson E.A."/>
            <person name="Haerty W."/>
            <person name="Hahn M.W."/>
            <person name="Halligan D.L."/>
            <person name="Halpern A.L."/>
            <person name="Halter G.M."/>
            <person name="Han M.V."/>
            <person name="Heger A."/>
            <person name="Hillier L."/>
            <person name="Hinrichs A.S."/>
            <person name="Holmes I."/>
            <person name="Hoskins R.A."/>
            <person name="Hubisz M.J."/>
            <person name="Hultmark D."/>
            <person name="Huntley M.A."/>
            <person name="Jaffe D.B."/>
            <person name="Jagadeeshan S."/>
            <person name="Jeck W.R."/>
            <person name="Johnson J."/>
            <person name="Jones C.D."/>
            <person name="Jordan W.C."/>
            <person name="Karpen G.H."/>
            <person name="Kataoka E."/>
            <person name="Keightley P.D."/>
            <person name="Kheradpour P."/>
            <person name="Kirkness E.F."/>
            <person name="Koerich L.B."/>
            <person name="Kristiansen K."/>
            <person name="Kudrna D."/>
            <person name="Kulathinal R.J."/>
            <person name="Kumar S."/>
            <person name="Kwok R."/>
            <person name="Lander E."/>
            <person name="Langley C.H."/>
            <person name="Lapoint R."/>
            <person name="Lazzaro B.P."/>
            <person name="Lee S.J."/>
            <person name="Levesque L."/>
            <person name="Li R."/>
            <person name="Lin C.F."/>
            <person name="Lin M.F."/>
            <person name="Lindblad-Toh K."/>
            <person name="Llopart A."/>
            <person name="Long M."/>
            <person name="Low L."/>
            <person name="Lozovsky E."/>
            <person name="Lu J."/>
            <person name="Luo M."/>
            <person name="Machado C.A."/>
            <person name="Makalowski W."/>
            <person name="Marzo M."/>
            <person name="Matsuda M."/>
            <person name="Matzkin L."/>
            <person name="McAllister B."/>
            <person name="McBride C.S."/>
            <person name="McKernan B."/>
            <person name="McKernan K."/>
            <person name="Mendez-Lago M."/>
            <person name="Minx P."/>
            <person name="Mollenhauer M.U."/>
            <person name="Montooth K."/>
            <person name="Mount S.M."/>
            <person name="Mu X."/>
            <person name="Myers E."/>
            <person name="Negre B."/>
            <person name="Newfeld S."/>
            <person name="Nielsen R."/>
            <person name="Noor M.A."/>
            <person name="O'Grady P."/>
            <person name="Pachter L."/>
            <person name="Papaceit M."/>
            <person name="Parisi M.J."/>
            <person name="Parisi M."/>
            <person name="Parts L."/>
            <person name="Pedersen J.S."/>
            <person name="Pesole G."/>
            <person name="Phillippy A.M."/>
            <person name="Ponting C.P."/>
            <person name="Pop M."/>
            <person name="Porcelli D."/>
            <person name="Powell J.R."/>
            <person name="Prohaska S."/>
            <person name="Pruitt K."/>
            <person name="Puig M."/>
            <person name="Quesneville H."/>
            <person name="Ram K.R."/>
            <person name="Rand D."/>
            <person name="Rasmussen M.D."/>
            <person name="Reed L.K."/>
            <person name="Reenan R."/>
            <person name="Reily A."/>
            <person name="Remington K.A."/>
            <person name="Rieger T.T."/>
            <person name="Ritchie M.G."/>
            <person name="Robin C."/>
            <person name="Rogers Y.H."/>
            <person name="Rohde C."/>
            <person name="Rozas J."/>
            <person name="Rubenfield M.J."/>
            <person name="Ruiz A."/>
            <person name="Russo S."/>
            <person name="Salzberg S.L."/>
            <person name="Sanchez-Gracia A."/>
            <person name="Saranga D.J."/>
            <person name="Sato H."/>
            <person name="Schaeffer S.W."/>
            <person name="Schatz M.C."/>
            <person name="Schlenke T."/>
            <person name="Schwartz R."/>
            <person name="Segarra C."/>
            <person name="Singh R.S."/>
            <person name="Sirot L."/>
            <person name="Sirota M."/>
            <person name="Sisneros N.B."/>
            <person name="Smith C.D."/>
            <person name="Smith T.F."/>
            <person name="Spieth J."/>
            <person name="Stage D.E."/>
            <person name="Stark A."/>
            <person name="Stephan W."/>
            <person name="Strausberg R.L."/>
            <person name="Strempel S."/>
            <person name="Sturgill D."/>
            <person name="Sutton G."/>
            <person name="Sutton G.G."/>
            <person name="Tao W."/>
            <person name="Teichmann S."/>
            <person name="Tobari Y.N."/>
            <person name="Tomimura Y."/>
            <person name="Tsolas J.M."/>
            <person name="Valente V.L."/>
            <person name="Venter E."/>
            <person name="Venter J.C."/>
            <person name="Vicario S."/>
            <person name="Vieira F.G."/>
            <person name="Vilella A.J."/>
            <person name="Villasante A."/>
            <person name="Walenz B."/>
            <person name="Wang J."/>
            <person name="Wasserman M."/>
            <person name="Watts T."/>
            <person name="Wilson D."/>
            <person name="Wilson R.K."/>
            <person name="Wing R.A."/>
            <person name="Wolfner M.F."/>
            <person name="Wong A."/>
            <person name="Wong G.K."/>
            <person name="Wu C.I."/>
            <person name="Wu G."/>
            <person name="Yamamoto D."/>
            <person name="Yang H.P."/>
            <person name="Yang S.P."/>
            <person name="Yorke J.A."/>
            <person name="Yoshida K."/>
            <person name="Zdobnov E."/>
            <person name="Zhang P."/>
            <person name="Zhang Y."/>
            <person name="Zimin A.V."/>
            <person name="Baldwin J."/>
            <person name="Abdouelleil A."/>
            <person name="Abdulkadir J."/>
            <person name="Abebe A."/>
            <person name="Abera B."/>
            <person name="Abreu J."/>
            <person name="Acer S.C."/>
            <person name="Aftuck L."/>
            <person name="Alexander A."/>
            <person name="An P."/>
            <person name="Anderson E."/>
            <person name="Anderson S."/>
            <person name="Arachi H."/>
            <person name="Azer M."/>
            <person name="Bachantsang P."/>
            <person name="Barry A."/>
            <person name="Bayul T."/>
            <person name="Berlin A."/>
            <person name="Bessette D."/>
            <person name="Bloom T."/>
            <person name="Blye J."/>
            <person name="Boguslavskiy L."/>
            <person name="Bonnet C."/>
            <person name="Boukhgalter B."/>
            <person name="Bourzgui I."/>
            <person name="Brown A."/>
            <person name="Cahill P."/>
            <person name="Channer S."/>
            <person name="Cheshatsang Y."/>
            <person name="Chuda L."/>
            <person name="Citroen M."/>
            <person name="Collymore A."/>
            <person name="Cooke P."/>
            <person name="Costello M."/>
            <person name="D'Aco K."/>
            <person name="Daza R."/>
            <person name="De Haan G."/>
            <person name="DeGray S."/>
            <person name="DeMaso C."/>
            <person name="Dhargay N."/>
            <person name="Dooley K."/>
            <person name="Dooley E."/>
            <person name="Doricent M."/>
            <person name="Dorje P."/>
            <person name="Dorjee K."/>
            <person name="Dupes A."/>
            <person name="Elong R."/>
            <person name="Falk J."/>
            <person name="Farina A."/>
            <person name="Faro S."/>
            <person name="Ferguson D."/>
            <person name="Fisher S."/>
            <person name="Foley C.D."/>
            <person name="Franke A."/>
            <person name="Friedrich D."/>
            <person name="Gadbois L."/>
            <person name="Gearin G."/>
            <person name="Gearin C.R."/>
            <person name="Giannoukos G."/>
            <person name="Goode T."/>
            <person name="Graham J."/>
            <person name="Grandbois E."/>
            <person name="Grewal S."/>
            <person name="Gyaltsen K."/>
            <person name="Hafez N."/>
            <person name="Hagos B."/>
            <person name="Hall J."/>
            <person name="Henson C."/>
            <person name="Hollinger A."/>
            <person name="Honan T."/>
            <person name="Huard M.D."/>
            <person name="Hughes L."/>
            <person name="Hurhula B."/>
            <person name="Husby M.E."/>
            <person name="Kamat A."/>
            <person name="Kanga B."/>
            <person name="Kashin S."/>
            <person name="Khazanovich D."/>
            <person name="Kisner P."/>
            <person name="Lance K."/>
            <person name="Lara M."/>
            <person name="Lee W."/>
            <person name="Lennon N."/>
            <person name="Letendre F."/>
            <person name="LeVine R."/>
            <person name="Lipovsky A."/>
            <person name="Liu X."/>
            <person name="Liu J."/>
            <person name="Liu S."/>
            <person name="Lokyitsang T."/>
            <person name="Lokyitsang Y."/>
            <person name="Lubonja R."/>
            <person name="Lui A."/>
            <person name="MacDonald P."/>
            <person name="Magnisalis V."/>
            <person name="Maru K."/>
            <person name="Matthews C."/>
            <person name="McCusker W."/>
            <person name="McDonough S."/>
            <person name="Mehta T."/>
            <person name="Meldrim J."/>
            <person name="Meneus L."/>
            <person name="Mihai O."/>
            <person name="Mihalev A."/>
            <person name="Mihova T."/>
            <person name="Mittelman R."/>
            <person name="Mlenga V."/>
            <person name="Montmayeur A."/>
            <person name="Mulrain L."/>
            <person name="Navidi A."/>
            <person name="Naylor J."/>
            <person name="Negash T."/>
            <person name="Nguyen T."/>
            <person name="Nguyen N."/>
            <person name="Nicol R."/>
            <person name="Norbu C."/>
            <person name="Norbu N."/>
            <person name="Novod N."/>
            <person name="O'Neill B."/>
            <person name="Osman S."/>
            <person name="Markiewicz E."/>
            <person name="Oyono O.L."/>
            <person name="Patti C."/>
            <person name="Phunkhang P."/>
            <person name="Pierre F."/>
            <person name="Priest M."/>
            <person name="Raghuraman S."/>
            <person name="Rege F."/>
            <person name="Reyes R."/>
            <person name="Rise C."/>
            <person name="Rogov P."/>
            <person name="Ross K."/>
            <person name="Ryan E."/>
            <person name="Settipalli S."/>
            <person name="Shea T."/>
            <person name="Sherpa N."/>
            <person name="Shi L."/>
            <person name="Shih D."/>
            <person name="Sparrow T."/>
            <person name="Spaulding J."/>
            <person name="Stalker J."/>
            <person name="Stange-Thomann N."/>
            <person name="Stavropoulos S."/>
            <person name="Stone C."/>
            <person name="Strader C."/>
            <person name="Tesfaye S."/>
            <person name="Thomson T."/>
            <person name="Thoulutsang Y."/>
            <person name="Thoulutsang D."/>
            <person name="Topham K."/>
            <person name="Topping I."/>
            <person name="Tsamla T."/>
            <person name="Vassiliev H."/>
            <person name="Vo A."/>
            <person name="Wangchuk T."/>
            <person name="Wangdi T."/>
            <person name="Weiand M."/>
            <person name="Wilkinson J."/>
            <person name="Wilson A."/>
            <person name="Yadav S."/>
            <person name="Young G."/>
            <person name="Yu Q."/>
            <person name="Zembek L."/>
            <person name="Zhong D."/>
            <person name="Zimmer A."/>
            <person name="Zwirko Z."/>
            <person name="Jaffe D.B."/>
            <person name="Alvarez P."/>
            <person name="Brockman W."/>
            <person name="Butler J."/>
            <person name="Chin C."/>
            <person name="Gnerre S."/>
            <person name="Grabherr M."/>
            <person name="Kleber M."/>
            <person name="Mauceli E."/>
            <person name="MacCallum I."/>
        </authorList>
    </citation>
    <scope>NUCLEOTIDE SEQUENCE [LARGE SCALE GENOMIC DNA]</scope>
    <source>
        <strain evidence="31">Tucson 15287-2541.00</strain>
    </source>
</reference>
<dbReference type="PROSITE" id="PS00109">
    <property type="entry name" value="PROTEIN_KINASE_TYR"/>
    <property type="match status" value="1"/>
</dbReference>
<keyword evidence="19" id="KW-0675">Receptor</keyword>
<dbReference type="InterPro" id="IPR036272">
    <property type="entry name" value="Methuselah_N_sf"/>
</dbReference>
<dbReference type="Gene3D" id="2.40.20.10">
    <property type="entry name" value="Plasminogen Kringle 4"/>
    <property type="match status" value="1"/>
</dbReference>
<dbReference type="GO" id="GO:0017147">
    <property type="term" value="F:Wnt-protein binding"/>
    <property type="evidence" value="ECO:0007669"/>
    <property type="project" value="TreeGrafter"/>
</dbReference>
<evidence type="ECO:0000256" key="24">
    <source>
        <dbReference type="PROSITE-ProRule" id="PRU10141"/>
    </source>
</evidence>
<evidence type="ECO:0000313" key="30">
    <source>
        <dbReference type="EMBL" id="EDV99459.1"/>
    </source>
</evidence>
<evidence type="ECO:0000259" key="27">
    <source>
        <dbReference type="PROSITE" id="PS50011"/>
    </source>
</evidence>
<keyword evidence="13 24" id="KW-0067">ATP-binding</keyword>
<evidence type="ECO:0000259" key="29">
    <source>
        <dbReference type="PROSITE" id="PS50070"/>
    </source>
</evidence>
<evidence type="ECO:0000256" key="10">
    <source>
        <dbReference type="ARBA" id="ARBA00022729"/>
    </source>
</evidence>
<evidence type="ECO:0000256" key="8">
    <source>
        <dbReference type="ARBA" id="ARBA00022679"/>
    </source>
</evidence>
<dbReference type="FunCoup" id="B4JP34">
    <property type="interactions" value="103"/>
</dbReference>
<evidence type="ECO:0000256" key="21">
    <source>
        <dbReference type="ARBA" id="ARBA00023224"/>
    </source>
</evidence>
<keyword evidence="10 26" id="KW-0732">Signal</keyword>
<dbReference type="Pfam" id="PF07714">
    <property type="entry name" value="PK_Tyr_Ser-Thr"/>
    <property type="match status" value="1"/>
</dbReference>
<evidence type="ECO:0000256" key="4">
    <source>
        <dbReference type="ARBA" id="ARBA00011902"/>
    </source>
</evidence>
<dbReference type="InterPro" id="IPR017441">
    <property type="entry name" value="Protein_kinase_ATP_BS"/>
</dbReference>
<comment type="similarity">
    <text evidence="3">Belongs to the G-protein coupled receptor 2 family. Mth subfamily.</text>
</comment>
<dbReference type="HOGENOM" id="CLU_279307_0_0_1"/>
<dbReference type="InterPro" id="IPR020635">
    <property type="entry name" value="Tyr_kinase_cat_dom"/>
</dbReference>
<dbReference type="SMART" id="SM00219">
    <property type="entry name" value="TyrKc"/>
    <property type="match status" value="1"/>
</dbReference>
<dbReference type="PROSITE" id="PS00021">
    <property type="entry name" value="KRINGLE_1"/>
    <property type="match status" value="1"/>
</dbReference>
<keyword evidence="15" id="KW-0297">G-protein coupled receptor</keyword>
<evidence type="ECO:0000256" key="20">
    <source>
        <dbReference type="ARBA" id="ARBA00023180"/>
    </source>
</evidence>
<accession>B4JP34</accession>
<evidence type="ECO:0000256" key="22">
    <source>
        <dbReference type="ARBA" id="ARBA00051243"/>
    </source>
</evidence>
<dbReference type="GO" id="GO:0004714">
    <property type="term" value="F:transmembrane receptor protein tyrosine kinase activity"/>
    <property type="evidence" value="ECO:0007669"/>
    <property type="project" value="UniProtKB-EC"/>
</dbReference>
<dbReference type="InterPro" id="IPR002011">
    <property type="entry name" value="Tyr_kinase_rcpt_2_CS"/>
</dbReference>
<organism evidence="31">
    <name type="scientific">Drosophila grimshawi</name>
    <name type="common">Hawaiian fruit fly</name>
    <name type="synonym">Idiomyia grimshawi</name>
    <dbReference type="NCBI Taxonomy" id="7222"/>
    <lineage>
        <taxon>Eukaryota</taxon>
        <taxon>Metazoa</taxon>
        <taxon>Ecdysozoa</taxon>
        <taxon>Arthropoda</taxon>
        <taxon>Hexapoda</taxon>
        <taxon>Insecta</taxon>
        <taxon>Pterygota</taxon>
        <taxon>Neoptera</taxon>
        <taxon>Endopterygota</taxon>
        <taxon>Diptera</taxon>
        <taxon>Brachycera</taxon>
        <taxon>Muscomorpha</taxon>
        <taxon>Ephydroidea</taxon>
        <taxon>Drosophilidae</taxon>
        <taxon>Drosophila</taxon>
        <taxon>Hawaiian Drosophila</taxon>
    </lineage>
</organism>
<keyword evidence="5" id="KW-1003">Cell membrane</keyword>
<dbReference type="InterPro" id="IPR008266">
    <property type="entry name" value="Tyr_kinase_AS"/>
</dbReference>
<evidence type="ECO:0000256" key="26">
    <source>
        <dbReference type="SAM" id="SignalP"/>
    </source>
</evidence>
<feature type="binding site" evidence="24">
    <location>
        <position position="885"/>
    </location>
    <ligand>
        <name>ATP</name>
        <dbReference type="ChEBI" id="CHEBI:30616"/>
    </ligand>
</feature>
<dbReference type="PhylomeDB" id="B4JP34"/>
<dbReference type="GO" id="GO:0004930">
    <property type="term" value="F:G protein-coupled receptor activity"/>
    <property type="evidence" value="ECO:0007669"/>
    <property type="project" value="UniProtKB-KW"/>
</dbReference>
<dbReference type="InterPro" id="IPR011009">
    <property type="entry name" value="Kinase-like_dom_sf"/>
</dbReference>
<keyword evidence="8" id="KW-0808">Transferase</keyword>
<dbReference type="PRINTS" id="PR00018">
    <property type="entry name" value="KRINGLE"/>
</dbReference>
<keyword evidence="12" id="KW-0418">Kinase</keyword>
<dbReference type="InterPro" id="IPR018056">
    <property type="entry name" value="Kringle_CS"/>
</dbReference>
<sequence length="1129" mass="128834">MSASFVFMCLIFSYVITNISSVEICCSPQATLYRIRESNSSIGFECTPLQNGPSKVDRPENMDVVRPQGYNLERNNTNTELQQCARTIHSNISLYTEISVLDVPQKSCLVIMDSRLIVLACGSSNTEENILQGIGIINKCCPHGYTYVSELNKCFSREPDFNLYSHIFNKPMIFVDDAFVCPSNKVLVEYVATAETISLKDSQLTLKDTRKSFTKSQYCIEAIEINKNKSKPKNENTQKFIIHTCQNLKICNALACVRRCCADGEFYSKKNMTTACRRDENDFKFRSFESMSISGNFTKPSEFGILTGLECPKFRLDPDSFPDESHVISSTNGSLFITSTEKMYSNSQYCIEKIRNTSYADQKFYTFVCFDSKVLGNDRIRFKMYPVGLLISCCFYIITLVVYTSIEKLRNLPGKILICLISSLLFAYLGIALGQLMPTSNNDICFISGFLVYFFLMAAFSWMNITCFDIWKTFGFHQSSGICQLYTGTICQDFLKNAHVFIDPNVTINDLEERLKAAYGVIKESKDMNSNCRKYALPSLCFSALPICRTPERTNLLYFANVAMITNKYNGNSTRKRRFVSKDTKTMHLFHKKKSVYFNDVFTTDVSSKYPPTRESENLKRICREECELLENELCQKEYAIAKRHPVIGLVGVEDCEKIPQHKDCSTLGITIEVDETEDCYWEDGSSYRGVQNVSSSGKSCLRWSWLMKEISDFPELIGQNYCRNPGSAEKSPWCFVDDRSLDRNIEPCGIPKCVDKIWLSIISILGLTALFVIVIFLMVLFRRKSSRGMKNIQNINTPNAGNNIYGNSQSNTNQDAGGRVILNSSMEHVGMPSKNIEKNGLLRIPHFTLQDVEFFEELGEGAFGKVYKGQLTQTNKKVVNVAIKALKENASVKTQQDFRREIELISDLKHQNIVCILGVILNKEPFCMLFEYMANGDLHEFLISNSPVEKKSLLQLEFLQIAMQISEGMEYLSGHHYVHRDLAARNCLVNEGLIVKISDFGLSRDIYSSDYYRVQSKSLLPVRWMPSESILYGKFTTESDIWSFGVVLWEIYSYGMQPYYGYSNPEVIHLIRSRQLLSCPENCPTAVYSLMIECWHEQAVKRPTFADISHRLKTWYEGHIKISNQTPK</sequence>
<keyword evidence="11 24" id="KW-0547">Nucleotide-binding</keyword>
<keyword evidence="9 25" id="KW-0812">Transmembrane</keyword>
<evidence type="ECO:0000256" key="2">
    <source>
        <dbReference type="ARBA" id="ARBA00004651"/>
    </source>
</evidence>
<dbReference type="PRINTS" id="PR00109">
    <property type="entry name" value="TYRKINASE"/>
</dbReference>
<evidence type="ECO:0000256" key="23">
    <source>
        <dbReference type="PROSITE-ProRule" id="PRU00121"/>
    </source>
</evidence>
<evidence type="ECO:0000256" key="7">
    <source>
        <dbReference type="ARBA" id="ARBA00022572"/>
    </source>
</evidence>
<dbReference type="SUPFAM" id="SSF56112">
    <property type="entry name" value="Protein kinase-like (PK-like)"/>
    <property type="match status" value="1"/>
</dbReference>
<feature type="transmembrane region" description="Helical" evidence="25">
    <location>
        <begin position="387"/>
        <end position="406"/>
    </location>
</feature>
<dbReference type="FunFam" id="3.30.200.20:FF:000539">
    <property type="entry name" value="Tyrosine-protein kinase receptor"/>
    <property type="match status" value="1"/>
</dbReference>
<evidence type="ECO:0000256" key="16">
    <source>
        <dbReference type="ARBA" id="ARBA00023136"/>
    </source>
</evidence>
<dbReference type="Gene3D" id="1.20.1070.10">
    <property type="entry name" value="Rhodopsin 7-helix transmembrane proteins"/>
    <property type="match status" value="1"/>
</dbReference>
<dbReference type="GO" id="GO:0005886">
    <property type="term" value="C:plasma membrane"/>
    <property type="evidence" value="ECO:0007669"/>
    <property type="project" value="UniProtKB-SubCell"/>
</dbReference>
<dbReference type="eggNOG" id="KOG1026">
    <property type="taxonomic scope" value="Eukaryota"/>
</dbReference>
<dbReference type="CDD" id="cd00108">
    <property type="entry name" value="KR"/>
    <property type="match status" value="1"/>
</dbReference>
<keyword evidence="20" id="KW-0325">Glycoprotein</keyword>
<keyword evidence="18" id="KW-1015">Disulfide bond</keyword>
<proteinExistence type="inferred from homology"/>
<evidence type="ECO:0000313" key="31">
    <source>
        <dbReference type="Proteomes" id="UP000001070"/>
    </source>
</evidence>
<dbReference type="InterPro" id="IPR050122">
    <property type="entry name" value="RTK"/>
</dbReference>
<dbReference type="PROSITE" id="PS50070">
    <property type="entry name" value="KRINGLE_2"/>
    <property type="match status" value="1"/>
</dbReference>
<gene>
    <name evidence="30" type="primary">Dgri\GH13860</name>
    <name evidence="30" type="ORF">Dgri_GH13860</name>
</gene>
<dbReference type="InParanoid" id="B4JP34"/>
<dbReference type="AlphaFoldDB" id="B4JP34"/>
<evidence type="ECO:0000256" key="15">
    <source>
        <dbReference type="ARBA" id="ARBA00023040"/>
    </source>
</evidence>
<name>B4JP34_DROGR</name>
<feature type="signal peptide" evidence="26">
    <location>
        <begin position="1"/>
        <end position="21"/>
    </location>
</feature>
<dbReference type="PANTHER" id="PTHR24416">
    <property type="entry name" value="TYROSINE-PROTEIN KINASE RECEPTOR"/>
    <property type="match status" value="1"/>
</dbReference>
<comment type="subcellular location">
    <subcellularLocation>
        <location evidence="2">Cell membrane</location>
        <topology evidence="2">Multi-pass membrane protein</topology>
    </subcellularLocation>
    <subcellularLocation>
        <location evidence="1">Membrane</location>
        <topology evidence="1">Single-pass type I membrane protein</topology>
    </subcellularLocation>
</comment>
<keyword evidence="7 23" id="KW-0420">Kringle</keyword>
<keyword evidence="6" id="KW-0597">Phosphoprotein</keyword>
<feature type="domain" description="Protein kinase" evidence="27">
    <location>
        <begin position="853"/>
        <end position="1117"/>
    </location>
</feature>
<feature type="transmembrane region" description="Helical" evidence="25">
    <location>
        <begin position="444"/>
        <end position="463"/>
    </location>
</feature>
<evidence type="ECO:0000256" key="19">
    <source>
        <dbReference type="ARBA" id="ARBA00023170"/>
    </source>
</evidence>
<dbReference type="GO" id="GO:0043235">
    <property type="term" value="C:receptor complex"/>
    <property type="evidence" value="ECO:0007669"/>
    <property type="project" value="TreeGrafter"/>
</dbReference>
<dbReference type="SUPFAM" id="SSF57440">
    <property type="entry name" value="Kringle-like"/>
    <property type="match status" value="1"/>
</dbReference>
<dbReference type="Gene3D" id="1.10.2000.10">
    <property type="entry name" value="Frizzled cysteine-rich domain"/>
    <property type="match status" value="1"/>
</dbReference>
<evidence type="ECO:0000256" key="25">
    <source>
        <dbReference type="SAM" id="Phobius"/>
    </source>
</evidence>
<evidence type="ECO:0000256" key="12">
    <source>
        <dbReference type="ARBA" id="ARBA00022777"/>
    </source>
</evidence>
<dbReference type="Gene3D" id="2.170.180.11">
    <property type="entry name" value="Methuselah ectodomain, domain 2"/>
    <property type="match status" value="1"/>
</dbReference>
<dbReference type="Pfam" id="PF00051">
    <property type="entry name" value="Kringle"/>
    <property type="match status" value="1"/>
</dbReference>
<dbReference type="GO" id="GO:0007169">
    <property type="term" value="P:cell surface receptor protein tyrosine kinase signaling pathway"/>
    <property type="evidence" value="ECO:0007669"/>
    <property type="project" value="InterPro"/>
</dbReference>
<feature type="transmembrane region" description="Helical" evidence="25">
    <location>
        <begin position="412"/>
        <end position="432"/>
    </location>
</feature>
<dbReference type="InterPro" id="IPR000001">
    <property type="entry name" value="Kringle"/>
</dbReference>
<evidence type="ECO:0000256" key="18">
    <source>
        <dbReference type="ARBA" id="ARBA00023157"/>
    </source>
</evidence>
<dbReference type="Proteomes" id="UP000001070">
    <property type="component" value="Unassembled WGS sequence"/>
</dbReference>
<dbReference type="PROSITE" id="PS00107">
    <property type="entry name" value="PROTEIN_KINASE_ATP"/>
    <property type="match status" value="1"/>
</dbReference>
<dbReference type="CDD" id="cd05048">
    <property type="entry name" value="PTKc_Ror"/>
    <property type="match status" value="1"/>
</dbReference>
<dbReference type="InterPro" id="IPR000719">
    <property type="entry name" value="Prot_kinase_dom"/>
</dbReference>
<evidence type="ECO:0000256" key="14">
    <source>
        <dbReference type="ARBA" id="ARBA00022989"/>
    </source>
</evidence>
<dbReference type="PROSITE" id="PS50011">
    <property type="entry name" value="PROTEIN_KINASE_DOM"/>
    <property type="match status" value="1"/>
</dbReference>
<dbReference type="EMBL" id="CH916372">
    <property type="protein sequence ID" value="EDV99459.1"/>
    <property type="molecule type" value="Genomic_DNA"/>
</dbReference>
<evidence type="ECO:0000256" key="6">
    <source>
        <dbReference type="ARBA" id="ARBA00022553"/>
    </source>
</evidence>
<evidence type="ECO:0000256" key="9">
    <source>
        <dbReference type="ARBA" id="ARBA00022692"/>
    </source>
</evidence>
<feature type="chain" id="PRO_5002809658" description="receptor protein-tyrosine kinase" evidence="26">
    <location>
        <begin position="22"/>
        <end position="1129"/>
    </location>
</feature>
<evidence type="ECO:0000256" key="11">
    <source>
        <dbReference type="ARBA" id="ARBA00022741"/>
    </source>
</evidence>
<dbReference type="Gene3D" id="1.10.510.10">
    <property type="entry name" value="Transferase(Phosphotransferase) domain 1"/>
    <property type="match status" value="1"/>
</dbReference>
<keyword evidence="31" id="KW-1185">Reference proteome</keyword>
<feature type="transmembrane region" description="Helical" evidence="25">
    <location>
        <begin position="758"/>
        <end position="782"/>
    </location>
</feature>
<dbReference type="EC" id="2.7.10.1" evidence="4"/>
<protein>
    <recommendedName>
        <fullName evidence="4">receptor protein-tyrosine kinase</fullName>
        <ecNumber evidence="4">2.7.10.1</ecNumber>
    </recommendedName>
</protein>
<dbReference type="InterPro" id="IPR038178">
    <property type="entry name" value="Kringle_sf"/>
</dbReference>
<feature type="domain" description="FZ" evidence="28">
    <location>
        <begin position="478"/>
        <end position="668"/>
    </location>
</feature>